<dbReference type="AlphaFoldDB" id="A0A392Q3J0"/>
<feature type="region of interest" description="Disordered" evidence="1">
    <location>
        <begin position="1"/>
        <end position="29"/>
    </location>
</feature>
<evidence type="ECO:0000256" key="1">
    <source>
        <dbReference type="SAM" id="MobiDB-lite"/>
    </source>
</evidence>
<sequence length="29" mass="3309">MSTIPTTQSFKHRIHNRLPSSQSSRISPN</sequence>
<proteinExistence type="predicted"/>
<dbReference type="Proteomes" id="UP000265520">
    <property type="component" value="Unassembled WGS sequence"/>
</dbReference>
<dbReference type="EMBL" id="LXQA010112212">
    <property type="protein sequence ID" value="MCI18881.1"/>
    <property type="molecule type" value="Genomic_DNA"/>
</dbReference>
<name>A0A392Q3J0_9FABA</name>
<organism evidence="2 3">
    <name type="scientific">Trifolium medium</name>
    <dbReference type="NCBI Taxonomy" id="97028"/>
    <lineage>
        <taxon>Eukaryota</taxon>
        <taxon>Viridiplantae</taxon>
        <taxon>Streptophyta</taxon>
        <taxon>Embryophyta</taxon>
        <taxon>Tracheophyta</taxon>
        <taxon>Spermatophyta</taxon>
        <taxon>Magnoliopsida</taxon>
        <taxon>eudicotyledons</taxon>
        <taxon>Gunneridae</taxon>
        <taxon>Pentapetalae</taxon>
        <taxon>rosids</taxon>
        <taxon>fabids</taxon>
        <taxon>Fabales</taxon>
        <taxon>Fabaceae</taxon>
        <taxon>Papilionoideae</taxon>
        <taxon>50 kb inversion clade</taxon>
        <taxon>NPAAA clade</taxon>
        <taxon>Hologalegina</taxon>
        <taxon>IRL clade</taxon>
        <taxon>Trifolieae</taxon>
        <taxon>Trifolium</taxon>
    </lineage>
</organism>
<accession>A0A392Q3J0</accession>
<protein>
    <submittedName>
        <fullName evidence="2">Uncharacterized protein</fullName>
    </submittedName>
</protein>
<comment type="caution">
    <text evidence="2">The sequence shown here is derived from an EMBL/GenBank/DDBJ whole genome shotgun (WGS) entry which is preliminary data.</text>
</comment>
<feature type="non-terminal residue" evidence="2">
    <location>
        <position position="29"/>
    </location>
</feature>
<evidence type="ECO:0000313" key="3">
    <source>
        <dbReference type="Proteomes" id="UP000265520"/>
    </source>
</evidence>
<reference evidence="2 3" key="1">
    <citation type="journal article" date="2018" name="Front. Plant Sci.">
        <title>Red Clover (Trifolium pratense) and Zigzag Clover (T. medium) - A Picture of Genomic Similarities and Differences.</title>
        <authorList>
            <person name="Dluhosova J."/>
            <person name="Istvanek J."/>
            <person name="Nedelnik J."/>
            <person name="Repkova J."/>
        </authorList>
    </citation>
    <scope>NUCLEOTIDE SEQUENCE [LARGE SCALE GENOMIC DNA]</scope>
    <source>
        <strain evidence="3">cv. 10/8</strain>
        <tissue evidence="2">Leaf</tissue>
    </source>
</reference>
<evidence type="ECO:0000313" key="2">
    <source>
        <dbReference type="EMBL" id="MCI18881.1"/>
    </source>
</evidence>
<keyword evidence="3" id="KW-1185">Reference proteome</keyword>
<feature type="compositionally biased region" description="Polar residues" evidence="1">
    <location>
        <begin position="18"/>
        <end position="29"/>
    </location>
</feature>